<comment type="similarity">
    <text evidence="2">Belongs to the nuclear hormone receptor family. NR1 subfamily.</text>
</comment>
<dbReference type="InterPro" id="IPR000536">
    <property type="entry name" value="Nucl_hrmn_rcpt_lig-bd"/>
</dbReference>
<dbReference type="InterPro" id="IPR001723">
    <property type="entry name" value="Nuclear_hrmn_rcpt"/>
</dbReference>
<feature type="compositionally biased region" description="Polar residues" evidence="11">
    <location>
        <begin position="556"/>
        <end position="579"/>
    </location>
</feature>
<feature type="domain" description="NR LBD" evidence="13">
    <location>
        <begin position="136"/>
        <end position="390"/>
    </location>
</feature>
<evidence type="ECO:0000313" key="14">
    <source>
        <dbReference type="Proteomes" id="UP000694844"/>
    </source>
</evidence>
<dbReference type="InterPro" id="IPR013088">
    <property type="entry name" value="Znf_NHR/GATA"/>
</dbReference>
<dbReference type="InterPro" id="IPR001728">
    <property type="entry name" value="ThyrH_rcpt"/>
</dbReference>
<feature type="compositionally biased region" description="Low complexity" evidence="11">
    <location>
        <begin position="760"/>
        <end position="769"/>
    </location>
</feature>
<evidence type="ECO:0000259" key="13">
    <source>
        <dbReference type="PROSITE" id="PS51843"/>
    </source>
</evidence>
<dbReference type="PRINTS" id="PR00398">
    <property type="entry name" value="STRDHORMONER"/>
</dbReference>
<feature type="region of interest" description="Disordered" evidence="11">
    <location>
        <begin position="966"/>
        <end position="997"/>
    </location>
</feature>
<dbReference type="AlphaFoldDB" id="A0A8B8D5G6"/>
<sequence length="1107" mass="123710">MFNLIQLLNQMRGLGKCNEESEFDGDTVLCRVCGDKASGFHYGVHACEGCKGFFRRSIQQKIQYRPCLKNQQCNIMRVNRNRCQYCRLKKCIAVGMSRDAVRFGRVPKKEKARIIEQMQKNTMHSQTSQMMTMFQNSRDLIQAIVGAHHHTCVFTLNTVRQMREEAIKNNNYVNCPAQMACPLNGNVKQSSEDTQGWSDMSEFFTPAIKSVVDFAKAIPGFCFLSQDDQVTLLKAATFEVLLVRMACLFDPDSNTMMFTCGRMFKREVSQATSSAGFLLDSMFDFADRFNKLNLTDEEIAIFSAIVLLSPDRPGLRNVEQLENFQMKLTECLQTMIAANHKEDNTLFAKLLMKTTDLRTLNTLHSEKSIGQNEKNGSEKTSETSTANMDMNDQVDSSISEGSTVSDTSSLPTSLSGATGYDSGIFDGIPLVPQRHSLETTHPHLVLKTPYGTFYREDSLGYYGLVSDQPIRRCHTLERDTLSRPRLHTIEERRRYTLDKDYMDRKNYNLSERLQMEKVALRGNSMPPSLAGSAASSPVPPQFFLDTRSPELKPSSESHSASNSLRGSPMFSSENFIPIPSTSPKPGSPNFRSRSGSMGMDDYSQLRPRCYSFHMNSEGKASRDPSREALQESYTMSAEMRRGSVGAVYGLHHKKKSLLVDRHPRYLSRLSDTIVKRVDKIKSQETKKVSDSYENLPAVQLPVQPEQVTWLPPTTSSPASAAAGAPPPASLDQKNPDRASVDQPHPPGSPMAMDTDEDQQSVESQESSSVFHKKFDKMRKHLIPTDSEETERKSSKTEDEEEELMVDEDANVSTQDNIVNERNEESQCMDDIPNKDLEKLHISDKDKKTKSAVESHPQLLAHLNSTTPSLQMGFLKLPLQVSPKQTTTPASSSQVLLNIPKVSGRPSTVAKELPTLASQLSSAPLSGTSPFTRIVDAGTRRENVHSETMSHLKDKLMRKYDSMENLDKAGQVPPHQSHQASENDKHPKISTSASSPNLPAGIYPPPGMCSDNVRGMFSQSGMPHMHPAFLGSAGSGFVPRMFMMPGYNQHLAGMQQLAQIYAKSVDHDRRKDQSHPTSSDGFEGERKVHDGHFSPEPTLEQRIKTEMN</sequence>
<evidence type="ECO:0000313" key="15">
    <source>
        <dbReference type="RefSeq" id="XP_022322081.1"/>
    </source>
</evidence>
<evidence type="ECO:0000256" key="5">
    <source>
        <dbReference type="ARBA" id="ARBA00022833"/>
    </source>
</evidence>
<name>A0A8B8D5G6_CRAVI</name>
<evidence type="ECO:0000256" key="2">
    <source>
        <dbReference type="ARBA" id="ARBA00008092"/>
    </source>
</evidence>
<dbReference type="Gene3D" id="3.30.50.10">
    <property type="entry name" value="Erythroid Transcription Factor GATA-1, subunit A"/>
    <property type="match status" value="1"/>
</dbReference>
<dbReference type="InterPro" id="IPR050234">
    <property type="entry name" value="Nuclear_hormone_rcpt_NR1"/>
</dbReference>
<keyword evidence="9" id="KW-0675">Receptor</keyword>
<dbReference type="GO" id="GO:0004879">
    <property type="term" value="F:nuclear receptor activity"/>
    <property type="evidence" value="ECO:0007669"/>
    <property type="project" value="InterPro"/>
</dbReference>
<evidence type="ECO:0000256" key="9">
    <source>
        <dbReference type="ARBA" id="ARBA00023170"/>
    </source>
</evidence>
<dbReference type="Gene3D" id="1.10.565.10">
    <property type="entry name" value="Retinoid X Receptor"/>
    <property type="match status" value="1"/>
</dbReference>
<feature type="compositionally biased region" description="Low complexity" evidence="11">
    <location>
        <begin position="524"/>
        <end position="536"/>
    </location>
</feature>
<dbReference type="Proteomes" id="UP000694844">
    <property type="component" value="Chromosome 3"/>
</dbReference>
<evidence type="ECO:0000256" key="6">
    <source>
        <dbReference type="ARBA" id="ARBA00023015"/>
    </source>
</evidence>
<feature type="compositionally biased region" description="Polar residues" evidence="11">
    <location>
        <begin position="382"/>
        <end position="414"/>
    </location>
</feature>
<feature type="region of interest" description="Disordered" evidence="11">
    <location>
        <begin position="524"/>
        <end position="599"/>
    </location>
</feature>
<dbReference type="CDD" id="cd07166">
    <property type="entry name" value="NR_DBD_REV_ERB"/>
    <property type="match status" value="1"/>
</dbReference>
<dbReference type="PROSITE" id="PS51843">
    <property type="entry name" value="NR_LBD"/>
    <property type="match status" value="1"/>
</dbReference>
<evidence type="ECO:0000256" key="10">
    <source>
        <dbReference type="ARBA" id="ARBA00023242"/>
    </source>
</evidence>
<dbReference type="SMART" id="SM00430">
    <property type="entry name" value="HOLI"/>
    <property type="match status" value="1"/>
</dbReference>
<dbReference type="GO" id="GO:0005737">
    <property type="term" value="C:cytoplasm"/>
    <property type="evidence" value="ECO:0007669"/>
    <property type="project" value="UniProtKB-SubCell"/>
</dbReference>
<dbReference type="PRINTS" id="PR00047">
    <property type="entry name" value="STROIDFINGER"/>
</dbReference>
<dbReference type="PROSITE" id="PS51030">
    <property type="entry name" value="NUCLEAR_REC_DBD_2"/>
    <property type="match status" value="1"/>
</dbReference>
<dbReference type="PANTHER" id="PTHR24082">
    <property type="entry name" value="NUCLEAR HORMONE RECEPTOR"/>
    <property type="match status" value="1"/>
</dbReference>
<evidence type="ECO:0000256" key="11">
    <source>
        <dbReference type="SAM" id="MobiDB-lite"/>
    </source>
</evidence>
<dbReference type="GO" id="GO:0009755">
    <property type="term" value="P:hormone-mediated signaling pathway"/>
    <property type="evidence" value="ECO:0007669"/>
    <property type="project" value="TreeGrafter"/>
</dbReference>
<dbReference type="PROSITE" id="PS00031">
    <property type="entry name" value="NUCLEAR_REC_DBD_1"/>
    <property type="match status" value="1"/>
</dbReference>
<feature type="region of interest" description="Disordered" evidence="11">
    <location>
        <begin position="1063"/>
        <end position="1107"/>
    </location>
</feature>
<keyword evidence="10" id="KW-0539">Nucleus</keyword>
<keyword evidence="14" id="KW-1185">Reference proteome</keyword>
<dbReference type="GO" id="GO:0008270">
    <property type="term" value="F:zinc ion binding"/>
    <property type="evidence" value="ECO:0007669"/>
    <property type="project" value="UniProtKB-KW"/>
</dbReference>
<dbReference type="InterPro" id="IPR001628">
    <property type="entry name" value="Znf_hrmn_rcpt"/>
</dbReference>
<feature type="compositionally biased region" description="Low complexity" evidence="11">
    <location>
        <begin position="711"/>
        <end position="723"/>
    </location>
</feature>
<accession>A0A8B8D5G6</accession>
<protein>
    <submittedName>
        <fullName evidence="15">Uncharacterized protein LOC111123801 isoform X1</fullName>
    </submittedName>
</protein>
<dbReference type="GeneID" id="111123801"/>
<dbReference type="GO" id="GO:0000122">
    <property type="term" value="P:negative regulation of transcription by RNA polymerase II"/>
    <property type="evidence" value="ECO:0007669"/>
    <property type="project" value="TreeGrafter"/>
</dbReference>
<dbReference type="Pfam" id="PF00104">
    <property type="entry name" value="Hormone_recep"/>
    <property type="match status" value="1"/>
</dbReference>
<dbReference type="FunFam" id="3.30.50.10:FF:000013">
    <property type="entry name" value="Nuclear receptor subfamily 1 group D member 2"/>
    <property type="match status" value="1"/>
</dbReference>
<dbReference type="OrthoDB" id="7634782at2759"/>
<dbReference type="GO" id="GO:0030154">
    <property type="term" value="P:cell differentiation"/>
    <property type="evidence" value="ECO:0007669"/>
    <property type="project" value="TreeGrafter"/>
</dbReference>
<dbReference type="PRINTS" id="PR00546">
    <property type="entry name" value="THYROIDHORMR"/>
</dbReference>
<feature type="compositionally biased region" description="Basic and acidic residues" evidence="11">
    <location>
        <begin position="1082"/>
        <end position="1107"/>
    </location>
</feature>
<keyword evidence="7" id="KW-0238">DNA-binding</keyword>
<gene>
    <name evidence="15" type="primary">LOC111123801</name>
</gene>
<keyword evidence="5" id="KW-0862">Zinc</keyword>
<keyword evidence="6" id="KW-0805">Transcription regulation</keyword>
<feature type="compositionally biased region" description="Basic and acidic residues" evidence="11">
    <location>
        <begin position="1063"/>
        <end position="1073"/>
    </location>
</feature>
<evidence type="ECO:0000256" key="8">
    <source>
        <dbReference type="ARBA" id="ARBA00023163"/>
    </source>
</evidence>
<keyword evidence="3" id="KW-0479">Metal-binding</keyword>
<reference evidence="15" key="1">
    <citation type="submission" date="2025-08" db="UniProtKB">
        <authorList>
            <consortium name="RefSeq"/>
        </authorList>
    </citation>
    <scope>IDENTIFICATION</scope>
    <source>
        <tissue evidence="15">Whole sample</tissue>
    </source>
</reference>
<evidence type="ECO:0000259" key="12">
    <source>
        <dbReference type="PROSITE" id="PS51030"/>
    </source>
</evidence>
<feature type="region of interest" description="Disordered" evidence="11">
    <location>
        <begin position="364"/>
        <end position="414"/>
    </location>
</feature>
<feature type="compositionally biased region" description="Basic residues" evidence="11">
    <location>
        <begin position="770"/>
        <end position="781"/>
    </location>
</feature>
<comment type="subcellular location">
    <subcellularLocation>
        <location evidence="1">Cytoplasm</location>
    </subcellularLocation>
</comment>
<feature type="region of interest" description="Disordered" evidence="11">
    <location>
        <begin position="708"/>
        <end position="813"/>
    </location>
</feature>
<evidence type="ECO:0000256" key="7">
    <source>
        <dbReference type="ARBA" id="ARBA00023125"/>
    </source>
</evidence>
<feature type="compositionally biased region" description="Acidic residues" evidence="11">
    <location>
        <begin position="797"/>
        <end position="809"/>
    </location>
</feature>
<dbReference type="SUPFAM" id="SSF48508">
    <property type="entry name" value="Nuclear receptor ligand-binding domain"/>
    <property type="match status" value="1"/>
</dbReference>
<dbReference type="PANTHER" id="PTHR24082:SF473">
    <property type="entry name" value="ECDYSONE-INDUCED PROTEIN 75B, ISOFORM B"/>
    <property type="match status" value="1"/>
</dbReference>
<dbReference type="Pfam" id="PF00105">
    <property type="entry name" value="zf-C4"/>
    <property type="match status" value="1"/>
</dbReference>
<dbReference type="GO" id="GO:0045944">
    <property type="term" value="P:positive regulation of transcription by RNA polymerase II"/>
    <property type="evidence" value="ECO:0007669"/>
    <property type="project" value="TreeGrafter"/>
</dbReference>
<dbReference type="KEGG" id="cvn:111123801"/>
<feature type="domain" description="Nuclear receptor" evidence="12">
    <location>
        <begin position="27"/>
        <end position="103"/>
    </location>
</feature>
<feature type="compositionally biased region" description="Polar residues" evidence="11">
    <location>
        <begin position="364"/>
        <end position="374"/>
    </location>
</feature>
<organism evidence="14 15">
    <name type="scientific">Crassostrea virginica</name>
    <name type="common">Eastern oyster</name>
    <dbReference type="NCBI Taxonomy" id="6565"/>
    <lineage>
        <taxon>Eukaryota</taxon>
        <taxon>Metazoa</taxon>
        <taxon>Spiralia</taxon>
        <taxon>Lophotrochozoa</taxon>
        <taxon>Mollusca</taxon>
        <taxon>Bivalvia</taxon>
        <taxon>Autobranchia</taxon>
        <taxon>Pteriomorphia</taxon>
        <taxon>Ostreida</taxon>
        <taxon>Ostreoidea</taxon>
        <taxon>Ostreidae</taxon>
        <taxon>Crassostrea</taxon>
    </lineage>
</organism>
<dbReference type="GO" id="GO:0000978">
    <property type="term" value="F:RNA polymerase II cis-regulatory region sequence-specific DNA binding"/>
    <property type="evidence" value="ECO:0007669"/>
    <property type="project" value="TreeGrafter"/>
</dbReference>
<dbReference type="SUPFAM" id="SSF57716">
    <property type="entry name" value="Glucocorticoid receptor-like (DNA-binding domain)"/>
    <property type="match status" value="1"/>
</dbReference>
<dbReference type="InterPro" id="IPR035500">
    <property type="entry name" value="NHR-like_dom_sf"/>
</dbReference>
<keyword evidence="4" id="KW-0863">Zinc-finger</keyword>
<proteinExistence type="inferred from homology"/>
<keyword evidence="8" id="KW-0804">Transcription</keyword>
<dbReference type="SMART" id="SM00399">
    <property type="entry name" value="ZnF_C4"/>
    <property type="match status" value="1"/>
</dbReference>
<evidence type="ECO:0000256" key="3">
    <source>
        <dbReference type="ARBA" id="ARBA00022723"/>
    </source>
</evidence>
<evidence type="ECO:0000256" key="1">
    <source>
        <dbReference type="ARBA" id="ARBA00004496"/>
    </source>
</evidence>
<evidence type="ECO:0000256" key="4">
    <source>
        <dbReference type="ARBA" id="ARBA00022771"/>
    </source>
</evidence>
<dbReference type="RefSeq" id="XP_022322081.1">
    <property type="nucleotide sequence ID" value="XM_022466373.1"/>
</dbReference>